<evidence type="ECO:0000313" key="7">
    <source>
        <dbReference type="Proteomes" id="UP001595528"/>
    </source>
</evidence>
<dbReference type="EMBL" id="JBHRTR010000020">
    <property type="protein sequence ID" value="MFC3227270.1"/>
    <property type="molecule type" value="Genomic_DNA"/>
</dbReference>
<name>A0ABV7KY60_9PROT</name>
<feature type="domain" description="Aminotransferase class I/classII large" evidence="5">
    <location>
        <begin position="37"/>
        <end position="381"/>
    </location>
</feature>
<evidence type="ECO:0000256" key="1">
    <source>
        <dbReference type="ARBA" id="ARBA00001933"/>
    </source>
</evidence>
<reference evidence="7" key="1">
    <citation type="journal article" date="2019" name="Int. J. Syst. Evol. Microbiol.">
        <title>The Global Catalogue of Microorganisms (GCM) 10K type strain sequencing project: providing services to taxonomists for standard genome sequencing and annotation.</title>
        <authorList>
            <consortium name="The Broad Institute Genomics Platform"/>
            <consortium name="The Broad Institute Genome Sequencing Center for Infectious Disease"/>
            <person name="Wu L."/>
            <person name="Ma J."/>
        </authorList>
    </citation>
    <scope>NUCLEOTIDE SEQUENCE [LARGE SCALE GENOMIC DNA]</scope>
    <source>
        <strain evidence="7">KCTC 42964</strain>
    </source>
</reference>
<dbReference type="RefSeq" id="WP_379899432.1">
    <property type="nucleotide sequence ID" value="NZ_JBHRTR010000020.1"/>
</dbReference>
<dbReference type="InterPro" id="IPR004839">
    <property type="entry name" value="Aminotransferase_I/II_large"/>
</dbReference>
<evidence type="ECO:0000259" key="5">
    <source>
        <dbReference type="Pfam" id="PF00155"/>
    </source>
</evidence>
<evidence type="ECO:0000256" key="3">
    <source>
        <dbReference type="ARBA" id="ARBA00022679"/>
    </source>
</evidence>
<keyword evidence="2 6" id="KW-0032">Aminotransferase</keyword>
<evidence type="ECO:0000256" key="4">
    <source>
        <dbReference type="SAM" id="MobiDB-lite"/>
    </source>
</evidence>
<dbReference type="InterPro" id="IPR050881">
    <property type="entry name" value="LL-DAP_aminotransferase"/>
</dbReference>
<dbReference type="Gene3D" id="3.40.640.10">
    <property type="entry name" value="Type I PLP-dependent aspartate aminotransferase-like (Major domain)"/>
    <property type="match status" value="1"/>
</dbReference>
<dbReference type="InterPro" id="IPR015424">
    <property type="entry name" value="PyrdxlP-dep_Trfase"/>
</dbReference>
<feature type="region of interest" description="Disordered" evidence="4">
    <location>
        <begin position="410"/>
        <end position="429"/>
    </location>
</feature>
<dbReference type="InterPro" id="IPR015422">
    <property type="entry name" value="PyrdxlP-dep_Trfase_small"/>
</dbReference>
<dbReference type="GO" id="GO:0008483">
    <property type="term" value="F:transaminase activity"/>
    <property type="evidence" value="ECO:0007669"/>
    <property type="project" value="UniProtKB-KW"/>
</dbReference>
<dbReference type="SUPFAM" id="SSF53383">
    <property type="entry name" value="PLP-dependent transferases"/>
    <property type="match status" value="1"/>
</dbReference>
<protein>
    <submittedName>
        <fullName evidence="6">Aminotransferase class I/II-fold pyridoxal phosphate-dependent enzyme</fullName>
    </submittedName>
</protein>
<dbReference type="PANTHER" id="PTHR42832">
    <property type="entry name" value="AMINO ACID AMINOTRANSFERASE"/>
    <property type="match status" value="1"/>
</dbReference>
<dbReference type="Pfam" id="PF00155">
    <property type="entry name" value="Aminotran_1_2"/>
    <property type="match status" value="1"/>
</dbReference>
<dbReference type="Proteomes" id="UP001595528">
    <property type="component" value="Unassembled WGS sequence"/>
</dbReference>
<proteinExistence type="predicted"/>
<gene>
    <name evidence="6" type="ORF">ACFOGJ_08525</name>
</gene>
<dbReference type="CDD" id="cd00609">
    <property type="entry name" value="AAT_like"/>
    <property type="match status" value="1"/>
</dbReference>
<evidence type="ECO:0000256" key="2">
    <source>
        <dbReference type="ARBA" id="ARBA00022576"/>
    </source>
</evidence>
<dbReference type="PANTHER" id="PTHR42832:SF3">
    <property type="entry name" value="L-GLUTAMINE--4-(METHYLSULFANYL)-2-OXOBUTANOATE AMINOTRANSFERASE"/>
    <property type="match status" value="1"/>
</dbReference>
<dbReference type="InterPro" id="IPR015421">
    <property type="entry name" value="PyrdxlP-dep_Trfase_major"/>
</dbReference>
<accession>A0ABV7KY60</accession>
<sequence>MTNLDLNPRFATLGGYPFARLRSLLDGLAPPDGVRPIDMTIGEPRRPLPPMVAETVAGQAAGFGRYPPTRGSLALRQAFAAWLDRRYALPAGLIDPERHVMALNGTREGLFQIALVCVPPQRNGQQPAVLVPNPFYQCYAGAAAAAGAETVFLPATPSTGHLPDLDALPATLLDRTALFYICSPANPQGAAATADYWRRLLALARRHGFVVAADECYAEIYRDTAPPGALQAAAESGALDNLVVFHSLSKRSGVPGLRGGICAGDPAVIEHFTTLRSYGGAPMPLPLDAAATALWGDEDHVVATRAHYNAAYDAAERILGSRVGGNRFAAGELRPAGGFFLWLDVGDGEGFAHRLWTRAGLRVLPGGYLTRADAGGRNVGAPFIRVALVDDLETIGEGLTRLAAELAAAEAGPDRGGPGHARSQEAPSA</sequence>
<dbReference type="Gene3D" id="3.90.1150.10">
    <property type="entry name" value="Aspartate Aminotransferase, domain 1"/>
    <property type="match status" value="1"/>
</dbReference>
<comment type="caution">
    <text evidence="6">The sequence shown here is derived from an EMBL/GenBank/DDBJ whole genome shotgun (WGS) entry which is preliminary data.</text>
</comment>
<comment type="cofactor">
    <cofactor evidence="1">
        <name>pyridoxal 5'-phosphate</name>
        <dbReference type="ChEBI" id="CHEBI:597326"/>
    </cofactor>
</comment>
<keyword evidence="7" id="KW-1185">Reference proteome</keyword>
<evidence type="ECO:0000313" key="6">
    <source>
        <dbReference type="EMBL" id="MFC3227270.1"/>
    </source>
</evidence>
<organism evidence="6 7">
    <name type="scientific">Marinibaculum pumilum</name>
    <dbReference type="NCBI Taxonomy" id="1766165"/>
    <lineage>
        <taxon>Bacteria</taxon>
        <taxon>Pseudomonadati</taxon>
        <taxon>Pseudomonadota</taxon>
        <taxon>Alphaproteobacteria</taxon>
        <taxon>Rhodospirillales</taxon>
        <taxon>Rhodospirillaceae</taxon>
        <taxon>Marinibaculum</taxon>
    </lineage>
</organism>
<keyword evidence="3" id="KW-0808">Transferase</keyword>